<accession>A0A507QV07</accession>
<organism evidence="2 3">
    <name type="scientific">Monascus purpureus</name>
    <name type="common">Red mold</name>
    <name type="synonym">Monascus anka</name>
    <dbReference type="NCBI Taxonomy" id="5098"/>
    <lineage>
        <taxon>Eukaryota</taxon>
        <taxon>Fungi</taxon>
        <taxon>Dikarya</taxon>
        <taxon>Ascomycota</taxon>
        <taxon>Pezizomycotina</taxon>
        <taxon>Eurotiomycetes</taxon>
        <taxon>Eurotiomycetidae</taxon>
        <taxon>Eurotiales</taxon>
        <taxon>Aspergillaceae</taxon>
        <taxon>Monascus</taxon>
    </lineage>
</organism>
<feature type="region of interest" description="Disordered" evidence="1">
    <location>
        <begin position="145"/>
        <end position="225"/>
    </location>
</feature>
<feature type="compositionally biased region" description="Basic and acidic residues" evidence="1">
    <location>
        <begin position="147"/>
        <end position="180"/>
    </location>
</feature>
<dbReference type="EMBL" id="VIFY01000095">
    <property type="protein sequence ID" value="TQB70774.1"/>
    <property type="molecule type" value="Genomic_DNA"/>
</dbReference>
<gene>
    <name evidence="2" type="ORF">MPDQ_008062</name>
</gene>
<name>A0A507QV07_MONPU</name>
<reference evidence="2 3" key="1">
    <citation type="submission" date="2019-06" db="EMBL/GenBank/DDBJ databases">
        <title>Wine fermentation using esterase from Monascus purpureus.</title>
        <authorList>
            <person name="Geng C."/>
            <person name="Zhang Y."/>
        </authorList>
    </citation>
    <scope>NUCLEOTIDE SEQUENCE [LARGE SCALE GENOMIC DNA]</scope>
    <source>
        <strain evidence="2">HQ1</strain>
    </source>
</reference>
<protein>
    <submittedName>
        <fullName evidence="2">Uncharacterized protein</fullName>
    </submittedName>
</protein>
<comment type="caution">
    <text evidence="2">The sequence shown here is derived from an EMBL/GenBank/DDBJ whole genome shotgun (WGS) entry which is preliminary data.</text>
</comment>
<dbReference type="AlphaFoldDB" id="A0A507QV07"/>
<feature type="compositionally biased region" description="Basic and acidic residues" evidence="1">
    <location>
        <begin position="188"/>
        <end position="197"/>
    </location>
</feature>
<sequence>MSCQYSMGKVRFFRVKSSSSTYRPLEELLIQIYEKWGQIAERRSLMISCPISFSEEEIEQSRQKTDAWAAVKMNSKIYERKSWSTGIYTASLSTSLEGISKRLNMSFLASRLRESITGSRIALRSIYIQPITAASSFHSSRTALSLKESDKNRPNLESHYEAEKQDQLKATREGKAKWRDGLASNSESDVKADRGDLDNDCPSFAEMERKTKDLPNRKGHVNKTQ</sequence>
<proteinExistence type="predicted"/>
<dbReference type="OrthoDB" id="529205at2759"/>
<feature type="compositionally biased region" description="Basic and acidic residues" evidence="1">
    <location>
        <begin position="206"/>
        <end position="216"/>
    </location>
</feature>
<dbReference type="Proteomes" id="UP000319663">
    <property type="component" value="Unassembled WGS sequence"/>
</dbReference>
<evidence type="ECO:0000313" key="3">
    <source>
        <dbReference type="Proteomes" id="UP000319663"/>
    </source>
</evidence>
<evidence type="ECO:0000256" key="1">
    <source>
        <dbReference type="SAM" id="MobiDB-lite"/>
    </source>
</evidence>
<evidence type="ECO:0000313" key="2">
    <source>
        <dbReference type="EMBL" id="TQB70774.1"/>
    </source>
</evidence>
<keyword evidence="3" id="KW-1185">Reference proteome</keyword>